<reference evidence="1 2" key="1">
    <citation type="journal article" date="2014" name="Nature">
        <title>An environmental bacterial taxon with a large and distinct metabolic repertoire.</title>
        <authorList>
            <person name="Wilson M.C."/>
            <person name="Mori T."/>
            <person name="Ruckert C."/>
            <person name="Uria A.R."/>
            <person name="Helf M.J."/>
            <person name="Takada K."/>
            <person name="Gernert C."/>
            <person name="Steffens U.A."/>
            <person name="Heycke N."/>
            <person name="Schmitt S."/>
            <person name="Rinke C."/>
            <person name="Helfrich E.J."/>
            <person name="Brachmann A.O."/>
            <person name="Gurgui C."/>
            <person name="Wakimoto T."/>
            <person name="Kracht M."/>
            <person name="Crusemann M."/>
            <person name="Hentschel U."/>
            <person name="Abe I."/>
            <person name="Matsunaga S."/>
            <person name="Kalinowski J."/>
            <person name="Takeyama H."/>
            <person name="Piel J."/>
        </authorList>
    </citation>
    <scope>NUCLEOTIDE SEQUENCE [LARGE SCALE GENOMIC DNA]</scope>
    <source>
        <strain evidence="2">TSY2</strain>
    </source>
</reference>
<organism evidence="1 2">
    <name type="scientific">Candidatus Entotheonella gemina</name>
    <dbReference type="NCBI Taxonomy" id="1429439"/>
    <lineage>
        <taxon>Bacteria</taxon>
        <taxon>Pseudomonadati</taxon>
        <taxon>Nitrospinota/Tectimicrobiota group</taxon>
        <taxon>Candidatus Tectimicrobiota</taxon>
        <taxon>Candidatus Entotheonellia</taxon>
        <taxon>Candidatus Entotheonellales</taxon>
        <taxon>Candidatus Entotheonellaceae</taxon>
        <taxon>Candidatus Entotheonella</taxon>
    </lineage>
</organism>
<dbReference type="AlphaFoldDB" id="W4MBH1"/>
<dbReference type="HOGENOM" id="CLU_159854_0_0_7"/>
<evidence type="ECO:0008006" key="3">
    <source>
        <dbReference type="Google" id="ProtNLM"/>
    </source>
</evidence>
<accession>W4MBH1</accession>
<gene>
    <name evidence="1" type="ORF">ETSY2_10545</name>
</gene>
<keyword evidence="2" id="KW-1185">Reference proteome</keyword>
<dbReference type="EMBL" id="AZHX01000427">
    <property type="protein sequence ID" value="ETX07553.1"/>
    <property type="molecule type" value="Genomic_DNA"/>
</dbReference>
<dbReference type="Proteomes" id="UP000019140">
    <property type="component" value="Unassembled WGS sequence"/>
</dbReference>
<evidence type="ECO:0000313" key="2">
    <source>
        <dbReference type="Proteomes" id="UP000019140"/>
    </source>
</evidence>
<protein>
    <recommendedName>
        <fullName evidence="3">Rho termination factor N-terminal domain-containing protein</fullName>
    </recommendedName>
</protein>
<name>W4MBH1_9BACT</name>
<proteinExistence type="predicted"/>
<comment type="caution">
    <text evidence="1">The sequence shown here is derived from an EMBL/GenBank/DDBJ whole genome shotgun (WGS) entry which is preliminary data.</text>
</comment>
<evidence type="ECO:0000313" key="1">
    <source>
        <dbReference type="EMBL" id="ETX07553.1"/>
    </source>
</evidence>
<sequence>MELSELQRLTVVKLREEALKHEGITGVNGMNKEQLIEALAPIFGIDLEAETRAIRERLAASKGTLKKEITKFKGERDAALEDHDREGFDQSRKEIKRRKRRLRHMLKTGAA</sequence>